<dbReference type="Pfam" id="PF00368">
    <property type="entry name" value="HMG-CoA_red"/>
    <property type="match status" value="1"/>
</dbReference>
<dbReference type="SUPFAM" id="SSF55035">
    <property type="entry name" value="NAD-binding domain of HMG-CoA reductase"/>
    <property type="match status" value="1"/>
</dbReference>
<dbReference type="GO" id="GO:0016104">
    <property type="term" value="P:triterpenoid biosynthetic process"/>
    <property type="evidence" value="ECO:0007669"/>
    <property type="project" value="UniProtKB-ARBA"/>
</dbReference>
<dbReference type="Gene3D" id="3.90.770.10">
    <property type="entry name" value="3-hydroxy-3-methylglutaryl-coenzyme A Reductase, Chain A, domain 2"/>
    <property type="match status" value="1"/>
</dbReference>
<keyword evidence="4 12" id="KW-0812">Transmembrane</keyword>
<accession>A0A5S9BFL4</accession>
<keyword evidence="7 12" id="KW-1133">Transmembrane helix</keyword>
<keyword evidence="10" id="KW-0325">Glycoprotein</keyword>
<keyword evidence="9 12" id="KW-0472">Membrane</keyword>
<evidence type="ECO:0000256" key="9">
    <source>
        <dbReference type="ARBA" id="ARBA00023136"/>
    </source>
</evidence>
<feature type="transmembrane region" description="Helical" evidence="12">
    <location>
        <begin position="74"/>
        <end position="100"/>
    </location>
</feature>
<dbReference type="CDD" id="cd00643">
    <property type="entry name" value="HMG-CoA_reductase_classI"/>
    <property type="match status" value="1"/>
</dbReference>
<organism evidence="13">
    <name type="scientific">Centranthera grandiflora</name>
    <dbReference type="NCBI Taxonomy" id="2491184"/>
    <lineage>
        <taxon>Eukaryota</taxon>
        <taxon>Viridiplantae</taxon>
        <taxon>Streptophyta</taxon>
        <taxon>Embryophyta</taxon>
        <taxon>Tracheophyta</taxon>
        <taxon>Spermatophyta</taxon>
        <taxon>Magnoliopsida</taxon>
        <taxon>eudicotyledons</taxon>
        <taxon>Gunneridae</taxon>
        <taxon>Pentapetalae</taxon>
        <taxon>asterids</taxon>
        <taxon>lamiids</taxon>
        <taxon>Lamiales</taxon>
        <taxon>Orobanchaceae</taxon>
        <taxon>Buchnereae</taxon>
        <taxon>Centranthera</taxon>
    </lineage>
</organism>
<dbReference type="FunFam" id="1.10.3270.10:FF:000002">
    <property type="entry name" value="3-hydroxy-3-methylglutaryl coenzyme A reductase"/>
    <property type="match status" value="1"/>
</dbReference>
<dbReference type="InterPro" id="IPR023076">
    <property type="entry name" value="HMG_CoA_Rdtase_CS"/>
</dbReference>
<dbReference type="InterPro" id="IPR009023">
    <property type="entry name" value="HMG_CoA_Rdtase_NAD(P)-bd_sf"/>
</dbReference>
<dbReference type="PROSITE" id="PS50065">
    <property type="entry name" value="HMG_COA_REDUCTASE_4"/>
    <property type="match status" value="1"/>
</dbReference>
<comment type="pathway">
    <text evidence="2 12">Metabolic intermediate biosynthesis; (R)-mevalonate biosynthesis; (R)-mevalonate from acetyl-CoA: step 3/3.</text>
</comment>
<dbReference type="PROSITE" id="PS00318">
    <property type="entry name" value="HMG_COA_REDUCTASE_2"/>
    <property type="match status" value="1"/>
</dbReference>
<proteinExistence type="evidence at transcript level"/>
<dbReference type="UniPathway" id="UPA00058">
    <property type="reaction ID" value="UER00103"/>
</dbReference>
<dbReference type="InterPro" id="IPR023074">
    <property type="entry name" value="HMG_CoA_Rdtase_cat_sf"/>
</dbReference>
<evidence type="ECO:0000256" key="12">
    <source>
        <dbReference type="RuleBase" id="RU361219"/>
    </source>
</evidence>
<keyword evidence="5 12" id="KW-0256">Endoplasmic reticulum</keyword>
<evidence type="ECO:0000256" key="4">
    <source>
        <dbReference type="ARBA" id="ARBA00022692"/>
    </source>
</evidence>
<evidence type="ECO:0000313" key="13">
    <source>
        <dbReference type="EMBL" id="AZB52794.1"/>
    </source>
</evidence>
<name>A0A5S9BFL4_9LAMI</name>
<comment type="catalytic activity">
    <reaction evidence="12">
        <text>(R)-mevalonate + 2 NADP(+) + CoA = (3S)-3-hydroxy-3-methylglutaryl-CoA + 2 NADPH + 2 H(+)</text>
        <dbReference type="Rhea" id="RHEA:15989"/>
        <dbReference type="ChEBI" id="CHEBI:15378"/>
        <dbReference type="ChEBI" id="CHEBI:36464"/>
        <dbReference type="ChEBI" id="CHEBI:43074"/>
        <dbReference type="ChEBI" id="CHEBI:57287"/>
        <dbReference type="ChEBI" id="CHEBI:57783"/>
        <dbReference type="ChEBI" id="CHEBI:58349"/>
        <dbReference type="EC" id="1.1.1.34"/>
    </reaction>
</comment>
<keyword evidence="6 12" id="KW-0521">NADP</keyword>
<dbReference type="InterPro" id="IPR023282">
    <property type="entry name" value="HMG_CoA_Rdtase_N"/>
</dbReference>
<evidence type="ECO:0000256" key="8">
    <source>
        <dbReference type="ARBA" id="ARBA00023002"/>
    </source>
</evidence>
<dbReference type="GO" id="GO:0004420">
    <property type="term" value="F:hydroxymethylglutaryl-CoA reductase (NADPH) activity"/>
    <property type="evidence" value="ECO:0007669"/>
    <property type="project" value="UniProtKB-EC"/>
</dbReference>
<dbReference type="EMBL" id="MH794256">
    <property type="protein sequence ID" value="AZB52794.1"/>
    <property type="molecule type" value="mRNA"/>
</dbReference>
<evidence type="ECO:0000256" key="1">
    <source>
        <dbReference type="ARBA" id="ARBA00004477"/>
    </source>
</evidence>
<dbReference type="EC" id="1.1.1.34" evidence="12"/>
<dbReference type="GO" id="GO:0009753">
    <property type="term" value="P:response to jasmonic acid"/>
    <property type="evidence" value="ECO:0007669"/>
    <property type="project" value="UniProtKB-ARBA"/>
</dbReference>
<dbReference type="SUPFAM" id="SSF56542">
    <property type="entry name" value="Substrate-binding domain of HMG-CoA reductase"/>
    <property type="match status" value="1"/>
</dbReference>
<dbReference type="NCBIfam" id="TIGR00533">
    <property type="entry name" value="HMG_CoA_R_NADP"/>
    <property type="match status" value="1"/>
</dbReference>
<evidence type="ECO:0000256" key="10">
    <source>
        <dbReference type="ARBA" id="ARBA00023180"/>
    </source>
</evidence>
<dbReference type="GO" id="GO:0015936">
    <property type="term" value="P:coenzyme A metabolic process"/>
    <property type="evidence" value="ECO:0007669"/>
    <property type="project" value="InterPro"/>
</dbReference>
<reference evidence="13" key="1">
    <citation type="journal article" date="2019" name="Int. J. Mol. Sci.">
        <title>Analysis of Centranthera grandiflora Benth Transcriptome Explores Genes of Catalpol, Acteoside and Azafrin Biosynthesis.</title>
        <authorList>
            <person name="Zhang X."/>
            <person name="Li C."/>
            <person name="Wang L."/>
            <person name="Fei Y."/>
            <person name="Qin W."/>
        </authorList>
    </citation>
    <scope>NUCLEOTIDE SEQUENCE</scope>
</reference>
<evidence type="ECO:0000256" key="2">
    <source>
        <dbReference type="ARBA" id="ARBA00005084"/>
    </source>
</evidence>
<comment type="similarity">
    <text evidence="3 12">Belongs to the HMG-CoA reductase family.</text>
</comment>
<evidence type="ECO:0000256" key="3">
    <source>
        <dbReference type="ARBA" id="ARBA00007661"/>
    </source>
</evidence>
<dbReference type="InterPro" id="IPR004554">
    <property type="entry name" value="HMG_CoA_Rdtase_eu_arc"/>
</dbReference>
<dbReference type="GO" id="GO:0005789">
    <property type="term" value="C:endoplasmic reticulum membrane"/>
    <property type="evidence" value="ECO:0007669"/>
    <property type="project" value="UniProtKB-SubCell"/>
</dbReference>
<dbReference type="InterPro" id="IPR009029">
    <property type="entry name" value="HMG_CoA_Rdtase_sub-bd_dom_sf"/>
</dbReference>
<keyword evidence="8 12" id="KW-0560">Oxidoreductase</keyword>
<dbReference type="GO" id="GO:0016126">
    <property type="term" value="P:sterol biosynthetic process"/>
    <property type="evidence" value="ECO:0007669"/>
    <property type="project" value="TreeGrafter"/>
</dbReference>
<dbReference type="FunFam" id="3.30.70.420:FF:000001">
    <property type="entry name" value="3-hydroxy-3-methylglutaryl coenzyme A reductase"/>
    <property type="match status" value="1"/>
</dbReference>
<evidence type="ECO:0000256" key="5">
    <source>
        <dbReference type="ARBA" id="ARBA00022824"/>
    </source>
</evidence>
<dbReference type="Gene3D" id="3.30.70.420">
    <property type="entry name" value="Hydroxymethylglutaryl-CoA reductase, class I/II, NAD/NADP-binding domain"/>
    <property type="match status" value="1"/>
</dbReference>
<dbReference type="AlphaFoldDB" id="A0A5S9BFL4"/>
<sequence>MEGRRGSTKVSAVEPHVETLSPPLKASDALPLPLSVTNAVFFALFFSVVYYLLLRWREKIRNSTPLHVVTLSEIAAIVTFVASFIYLLGFFGIGFVQYLVIPSASHEDLLDEDEDDEIDVNCGSLMLNEDARAASCVAAPKSNDCGRTIDNQVVSPDDEEIVKSVVEGKTPSYALESKLGDCRRAAAVRREALQRTTGKSLSGLPLDGFDYDTILGQCCEMPVGYVQIPVGIAGPLLLDGRKYSVPMATTEGCLVASTNRGCKAIYASGGATSSILRDAMTRAPVVRFSSAKRASELKFFLEDPLNFETLSLVFNSSSRFGRLQGIKCALAGKNLYMRFSCSTGDAMGMNMVSKGVQNVIDFLNNEFPDMDVIGISGNYCSDKKPAAVNWIEGRGKSVVCEAIIKEEVVKKVLKTDVAALAELNVLKNLTGSAMAGALGGFNAHSSNIVSAIYIATGQDPAQNIESSHCITMMEAVNGGKDLHVSVTMPSIEVGTVGGGTQLASQSACLNLLGVMGASKEVPGSNARLLATIVAGSVLAGELSLMSALAAGQLVRSHMKYNRSNKNVSTV</sequence>
<protein>
    <recommendedName>
        <fullName evidence="12">3-hydroxy-3-methylglutaryl coenzyme A reductase</fullName>
        <shortName evidence="12">HMG-CoA reductase</shortName>
        <ecNumber evidence="12">1.1.1.34</ecNumber>
    </recommendedName>
</protein>
<feature type="transmembrane region" description="Helical" evidence="12">
    <location>
        <begin position="32"/>
        <end position="53"/>
    </location>
</feature>
<evidence type="ECO:0000256" key="11">
    <source>
        <dbReference type="ARBA" id="ARBA00023229"/>
    </source>
</evidence>
<evidence type="ECO:0000256" key="7">
    <source>
        <dbReference type="ARBA" id="ARBA00022989"/>
    </source>
</evidence>
<dbReference type="GO" id="GO:0005778">
    <property type="term" value="C:peroxisomal membrane"/>
    <property type="evidence" value="ECO:0007669"/>
    <property type="project" value="TreeGrafter"/>
</dbReference>
<dbReference type="FunFam" id="3.90.770.10:FF:000001">
    <property type="entry name" value="3-hydroxy-3-methylglutaryl coenzyme A reductase"/>
    <property type="match status" value="1"/>
</dbReference>
<evidence type="ECO:0000256" key="6">
    <source>
        <dbReference type="ARBA" id="ARBA00022857"/>
    </source>
</evidence>
<dbReference type="Gene3D" id="1.10.3270.10">
    <property type="entry name" value="HMGR, N-terminal domain"/>
    <property type="match status" value="1"/>
</dbReference>
<comment type="subcellular location">
    <subcellularLocation>
        <location evidence="1 12">Endoplasmic reticulum membrane</location>
        <topology evidence="1 12">Multi-pass membrane protein</topology>
    </subcellularLocation>
</comment>
<dbReference type="PROSITE" id="PS01192">
    <property type="entry name" value="HMG_COA_REDUCTASE_3"/>
    <property type="match status" value="1"/>
</dbReference>
<dbReference type="PANTHER" id="PTHR10572">
    <property type="entry name" value="3-HYDROXY-3-METHYLGLUTARYL-COENZYME A REDUCTASE"/>
    <property type="match status" value="1"/>
</dbReference>
<dbReference type="PANTHER" id="PTHR10572:SF24">
    <property type="entry name" value="3-HYDROXY-3-METHYLGLUTARYL-COENZYME A REDUCTASE"/>
    <property type="match status" value="1"/>
</dbReference>
<dbReference type="GO" id="GO:0016135">
    <property type="term" value="P:saponin biosynthetic process"/>
    <property type="evidence" value="ECO:0007669"/>
    <property type="project" value="UniProtKB-ARBA"/>
</dbReference>
<dbReference type="PRINTS" id="PR00071">
    <property type="entry name" value="HMGCOARDTASE"/>
</dbReference>
<dbReference type="InterPro" id="IPR002202">
    <property type="entry name" value="HMG_CoA_Rdtase"/>
</dbReference>
<keyword evidence="11" id="KW-0414">Isoprene biosynthesis</keyword>
<dbReference type="PROSITE" id="PS00066">
    <property type="entry name" value="HMG_COA_REDUCTASE_1"/>
    <property type="match status" value="1"/>
</dbReference>